<dbReference type="KEGG" id="lsd:EMK97_00145"/>
<evidence type="ECO:0000313" key="2">
    <source>
        <dbReference type="EMBL" id="QBG34262.1"/>
    </source>
</evidence>
<keyword evidence="1" id="KW-0732">Signal</keyword>
<feature type="signal peptide" evidence="1">
    <location>
        <begin position="1"/>
        <end position="36"/>
    </location>
</feature>
<dbReference type="OrthoDB" id="5769983at2"/>
<gene>
    <name evidence="2" type="ORF">EMK97_00145</name>
</gene>
<protein>
    <submittedName>
        <fullName evidence="2">Uncharacterized protein</fullName>
    </submittedName>
</protein>
<proteinExistence type="predicted"/>
<dbReference type="RefSeq" id="WP_130598300.1">
    <property type="nucleotide sequence ID" value="NZ_CP034759.1"/>
</dbReference>
<dbReference type="Proteomes" id="UP000290244">
    <property type="component" value="Chromosome"/>
</dbReference>
<reference evidence="2 3" key="1">
    <citation type="submission" date="2018-12" db="EMBL/GenBank/DDBJ databases">
        <title>Complete genome of Litorilituus sediminis.</title>
        <authorList>
            <person name="Liu A."/>
            <person name="Rong J."/>
        </authorList>
    </citation>
    <scope>NUCLEOTIDE SEQUENCE [LARGE SCALE GENOMIC DNA]</scope>
    <source>
        <strain evidence="2 3">JCM 17549</strain>
    </source>
</reference>
<name>A0A4P6P4L8_9GAMM</name>
<feature type="chain" id="PRO_5020939748" evidence="1">
    <location>
        <begin position="37"/>
        <end position="219"/>
    </location>
</feature>
<evidence type="ECO:0000256" key="1">
    <source>
        <dbReference type="SAM" id="SignalP"/>
    </source>
</evidence>
<sequence length="219" mass="24138">MNIQQHGKLFAAKRHALTLVALASITSFAISHNALAVESQESANKQASIELENIKAPKTQLEVDIPVLKSVAVAKENALEDKPAEAKKEPEKPTITEDNVEIPEVEDVAAVEIPAVQLTGANAEIPTHSDYQNQYIPVIANARVFANLTDELPAVMNYFTDASEEEVISFYQQSYGQAHTQERKRGRLTLSYTQGEQKMRVVISTQGNKRQVDVLVEAN</sequence>
<evidence type="ECO:0000313" key="3">
    <source>
        <dbReference type="Proteomes" id="UP000290244"/>
    </source>
</evidence>
<dbReference type="AlphaFoldDB" id="A0A4P6P4L8"/>
<keyword evidence="3" id="KW-1185">Reference proteome</keyword>
<accession>A0A4P6P4L8</accession>
<dbReference type="EMBL" id="CP034759">
    <property type="protein sequence ID" value="QBG34262.1"/>
    <property type="molecule type" value="Genomic_DNA"/>
</dbReference>
<organism evidence="2 3">
    <name type="scientific">Litorilituus sediminis</name>
    <dbReference type="NCBI Taxonomy" id="718192"/>
    <lineage>
        <taxon>Bacteria</taxon>
        <taxon>Pseudomonadati</taxon>
        <taxon>Pseudomonadota</taxon>
        <taxon>Gammaproteobacteria</taxon>
        <taxon>Alteromonadales</taxon>
        <taxon>Colwelliaceae</taxon>
        <taxon>Litorilituus</taxon>
    </lineage>
</organism>